<sequence>MCEFDLKSILSGEPVARERVCQAHILIDKVWPTPKEVYIALVQSVMEGPSSVREVSKSKRDAHHRGPSVVCRSAVDSFRESDGHSLEDAEPEIFKKKQRKANDSVLSGATKRSKFMMKDQAPEYFDLVNIGQLSHSHVSN</sequence>
<gene>
    <name evidence="1" type="ORF">SELMODRAFT_424563</name>
</gene>
<organism evidence="2">
    <name type="scientific">Selaginella moellendorffii</name>
    <name type="common">Spikemoss</name>
    <dbReference type="NCBI Taxonomy" id="88036"/>
    <lineage>
        <taxon>Eukaryota</taxon>
        <taxon>Viridiplantae</taxon>
        <taxon>Streptophyta</taxon>
        <taxon>Embryophyta</taxon>
        <taxon>Tracheophyta</taxon>
        <taxon>Lycopodiopsida</taxon>
        <taxon>Selaginellales</taxon>
        <taxon>Selaginellaceae</taxon>
        <taxon>Selaginella</taxon>
    </lineage>
</organism>
<name>D8SQB4_SELML</name>
<reference evidence="1 2" key="1">
    <citation type="journal article" date="2011" name="Science">
        <title>The Selaginella genome identifies genetic changes associated with the evolution of vascular plants.</title>
        <authorList>
            <person name="Banks J.A."/>
            <person name="Nishiyama T."/>
            <person name="Hasebe M."/>
            <person name="Bowman J.L."/>
            <person name="Gribskov M."/>
            <person name="dePamphilis C."/>
            <person name="Albert V.A."/>
            <person name="Aono N."/>
            <person name="Aoyama T."/>
            <person name="Ambrose B.A."/>
            <person name="Ashton N.W."/>
            <person name="Axtell M.J."/>
            <person name="Barker E."/>
            <person name="Barker M.S."/>
            <person name="Bennetzen J.L."/>
            <person name="Bonawitz N.D."/>
            <person name="Chapple C."/>
            <person name="Cheng C."/>
            <person name="Correa L.G."/>
            <person name="Dacre M."/>
            <person name="DeBarry J."/>
            <person name="Dreyer I."/>
            <person name="Elias M."/>
            <person name="Engstrom E.M."/>
            <person name="Estelle M."/>
            <person name="Feng L."/>
            <person name="Finet C."/>
            <person name="Floyd S.K."/>
            <person name="Frommer W.B."/>
            <person name="Fujita T."/>
            <person name="Gramzow L."/>
            <person name="Gutensohn M."/>
            <person name="Harholt J."/>
            <person name="Hattori M."/>
            <person name="Heyl A."/>
            <person name="Hirai T."/>
            <person name="Hiwatashi Y."/>
            <person name="Ishikawa M."/>
            <person name="Iwata M."/>
            <person name="Karol K.G."/>
            <person name="Koehler B."/>
            <person name="Kolukisaoglu U."/>
            <person name="Kubo M."/>
            <person name="Kurata T."/>
            <person name="Lalonde S."/>
            <person name="Li K."/>
            <person name="Li Y."/>
            <person name="Litt A."/>
            <person name="Lyons E."/>
            <person name="Manning G."/>
            <person name="Maruyama T."/>
            <person name="Michael T.P."/>
            <person name="Mikami K."/>
            <person name="Miyazaki S."/>
            <person name="Morinaga S."/>
            <person name="Murata T."/>
            <person name="Mueller-Roeber B."/>
            <person name="Nelson D.R."/>
            <person name="Obara M."/>
            <person name="Oguri Y."/>
            <person name="Olmstead R.G."/>
            <person name="Onodera N."/>
            <person name="Petersen B.L."/>
            <person name="Pils B."/>
            <person name="Prigge M."/>
            <person name="Rensing S.A."/>
            <person name="Riano-Pachon D.M."/>
            <person name="Roberts A.W."/>
            <person name="Sato Y."/>
            <person name="Scheller H.V."/>
            <person name="Schulz B."/>
            <person name="Schulz C."/>
            <person name="Shakirov E.V."/>
            <person name="Shibagaki N."/>
            <person name="Shinohara N."/>
            <person name="Shippen D.E."/>
            <person name="Soerensen I."/>
            <person name="Sotooka R."/>
            <person name="Sugimoto N."/>
            <person name="Sugita M."/>
            <person name="Sumikawa N."/>
            <person name="Tanurdzic M."/>
            <person name="Theissen G."/>
            <person name="Ulvskov P."/>
            <person name="Wakazuki S."/>
            <person name="Weng J.K."/>
            <person name="Willats W.W."/>
            <person name="Wipf D."/>
            <person name="Wolf P.G."/>
            <person name="Yang L."/>
            <person name="Zimmer A.D."/>
            <person name="Zhu Q."/>
            <person name="Mitros T."/>
            <person name="Hellsten U."/>
            <person name="Loque D."/>
            <person name="Otillar R."/>
            <person name="Salamov A."/>
            <person name="Schmutz J."/>
            <person name="Shapiro H."/>
            <person name="Lindquist E."/>
            <person name="Lucas S."/>
            <person name="Rokhsar D."/>
            <person name="Grigoriev I.V."/>
        </authorList>
    </citation>
    <scope>NUCLEOTIDE SEQUENCE [LARGE SCALE GENOMIC DNA]</scope>
</reference>
<protein>
    <submittedName>
        <fullName evidence="1">Uncharacterized protein</fullName>
    </submittedName>
</protein>
<keyword evidence="2" id="KW-1185">Reference proteome</keyword>
<proteinExistence type="predicted"/>
<evidence type="ECO:0000313" key="1">
    <source>
        <dbReference type="EMBL" id="EFJ13370.1"/>
    </source>
</evidence>
<dbReference type="HOGENOM" id="CLU_1838587_0_0_1"/>
<dbReference type="EMBL" id="GL377633">
    <property type="protein sequence ID" value="EFJ13370.1"/>
    <property type="molecule type" value="Genomic_DNA"/>
</dbReference>
<dbReference type="InParanoid" id="D8SQB4"/>
<dbReference type="Proteomes" id="UP000001514">
    <property type="component" value="Unassembled WGS sequence"/>
</dbReference>
<dbReference type="Gramene" id="EFJ13370">
    <property type="protein sequence ID" value="EFJ13370"/>
    <property type="gene ID" value="SELMODRAFT_424563"/>
</dbReference>
<accession>D8SQB4</accession>
<evidence type="ECO:0000313" key="2">
    <source>
        <dbReference type="Proteomes" id="UP000001514"/>
    </source>
</evidence>
<dbReference type="AlphaFoldDB" id="D8SQB4"/>
<dbReference type="KEGG" id="smo:SELMODRAFT_424563"/>